<name>A0A2H3CCT1_9AGAR</name>
<dbReference type="AlphaFoldDB" id="A0A2H3CCT1"/>
<accession>A0A2H3CCT1</accession>
<dbReference type="Proteomes" id="UP000218334">
    <property type="component" value="Unassembled WGS sequence"/>
</dbReference>
<reference evidence="2" key="1">
    <citation type="journal article" date="2017" name="Nat. Ecol. Evol.">
        <title>Genome expansion and lineage-specific genetic innovations in the forest pathogenic fungi Armillaria.</title>
        <authorList>
            <person name="Sipos G."/>
            <person name="Prasanna A.N."/>
            <person name="Walter M.C."/>
            <person name="O'Connor E."/>
            <person name="Balint B."/>
            <person name="Krizsan K."/>
            <person name="Kiss B."/>
            <person name="Hess J."/>
            <person name="Varga T."/>
            <person name="Slot J."/>
            <person name="Riley R."/>
            <person name="Boka B."/>
            <person name="Rigling D."/>
            <person name="Barry K."/>
            <person name="Lee J."/>
            <person name="Mihaltcheva S."/>
            <person name="LaButti K."/>
            <person name="Lipzen A."/>
            <person name="Waldron R."/>
            <person name="Moloney N.M."/>
            <person name="Sperisen C."/>
            <person name="Kredics L."/>
            <person name="Vagvoelgyi C."/>
            <person name="Patrignani A."/>
            <person name="Fitzpatrick D."/>
            <person name="Nagy I."/>
            <person name="Doyle S."/>
            <person name="Anderson J.B."/>
            <person name="Grigoriev I.V."/>
            <person name="Gueldener U."/>
            <person name="Muensterkoetter M."/>
            <person name="Nagy L.G."/>
        </authorList>
    </citation>
    <scope>NUCLEOTIDE SEQUENCE [LARGE SCALE GENOMIC DNA]</scope>
    <source>
        <strain evidence="2">28-4</strain>
    </source>
</reference>
<dbReference type="STRING" id="1076256.A0A2H3CCT1"/>
<sequence>LLHIANSIEAMGPVWCYWAFPMEQYCGKLQPSIRSHHFPYRSLDRFVLESTQLTQLQILYKLHDELALWPTRRGNIPGSFQSESCR</sequence>
<evidence type="ECO:0000313" key="2">
    <source>
        <dbReference type="Proteomes" id="UP000218334"/>
    </source>
</evidence>
<dbReference type="EMBL" id="KZ293418">
    <property type="protein sequence ID" value="PBK74577.1"/>
    <property type="molecule type" value="Genomic_DNA"/>
</dbReference>
<keyword evidence="2" id="KW-1185">Reference proteome</keyword>
<organism evidence="1 2">
    <name type="scientific">Armillaria solidipes</name>
    <dbReference type="NCBI Taxonomy" id="1076256"/>
    <lineage>
        <taxon>Eukaryota</taxon>
        <taxon>Fungi</taxon>
        <taxon>Dikarya</taxon>
        <taxon>Basidiomycota</taxon>
        <taxon>Agaricomycotina</taxon>
        <taxon>Agaricomycetes</taxon>
        <taxon>Agaricomycetidae</taxon>
        <taxon>Agaricales</taxon>
        <taxon>Marasmiineae</taxon>
        <taxon>Physalacriaceae</taxon>
        <taxon>Armillaria</taxon>
    </lineage>
</organism>
<evidence type="ECO:0000313" key="1">
    <source>
        <dbReference type="EMBL" id="PBK74577.1"/>
    </source>
</evidence>
<proteinExistence type="predicted"/>
<protein>
    <submittedName>
        <fullName evidence="1">Uncharacterized protein</fullName>
    </submittedName>
</protein>
<feature type="non-terminal residue" evidence="1">
    <location>
        <position position="1"/>
    </location>
</feature>
<gene>
    <name evidence="1" type="ORF">ARMSODRAFT_878567</name>
</gene>